<proteinExistence type="predicted"/>
<organism evidence="1 2">
    <name type="scientific">Portunus trituberculatus</name>
    <name type="common">Swimming crab</name>
    <name type="synonym">Neptunus trituberculatus</name>
    <dbReference type="NCBI Taxonomy" id="210409"/>
    <lineage>
        <taxon>Eukaryota</taxon>
        <taxon>Metazoa</taxon>
        <taxon>Ecdysozoa</taxon>
        <taxon>Arthropoda</taxon>
        <taxon>Crustacea</taxon>
        <taxon>Multicrustacea</taxon>
        <taxon>Malacostraca</taxon>
        <taxon>Eumalacostraca</taxon>
        <taxon>Eucarida</taxon>
        <taxon>Decapoda</taxon>
        <taxon>Pleocyemata</taxon>
        <taxon>Brachyura</taxon>
        <taxon>Eubrachyura</taxon>
        <taxon>Portunoidea</taxon>
        <taxon>Portunidae</taxon>
        <taxon>Portuninae</taxon>
        <taxon>Portunus</taxon>
    </lineage>
</organism>
<dbReference type="EMBL" id="VSRR010000622">
    <property type="protein sequence ID" value="MPC17792.1"/>
    <property type="molecule type" value="Genomic_DNA"/>
</dbReference>
<reference evidence="1 2" key="1">
    <citation type="submission" date="2019-05" db="EMBL/GenBank/DDBJ databases">
        <title>Another draft genome of Portunus trituberculatus and its Hox gene families provides insights of decapod evolution.</title>
        <authorList>
            <person name="Jeong J.-H."/>
            <person name="Song I."/>
            <person name="Kim S."/>
            <person name="Choi T."/>
            <person name="Kim D."/>
            <person name="Ryu S."/>
            <person name="Kim W."/>
        </authorList>
    </citation>
    <scope>NUCLEOTIDE SEQUENCE [LARGE SCALE GENOMIC DNA]</scope>
    <source>
        <tissue evidence="1">Muscle</tissue>
    </source>
</reference>
<gene>
    <name evidence="1" type="ORF">E2C01_010658</name>
</gene>
<name>A0A5B7D989_PORTR</name>
<dbReference type="AlphaFoldDB" id="A0A5B7D989"/>
<keyword evidence="2" id="KW-1185">Reference proteome</keyword>
<comment type="caution">
    <text evidence="1">The sequence shown here is derived from an EMBL/GenBank/DDBJ whole genome shotgun (WGS) entry which is preliminary data.</text>
</comment>
<protein>
    <submittedName>
        <fullName evidence="1">Uncharacterized protein</fullName>
    </submittedName>
</protein>
<evidence type="ECO:0000313" key="2">
    <source>
        <dbReference type="Proteomes" id="UP000324222"/>
    </source>
</evidence>
<accession>A0A5B7D989</accession>
<evidence type="ECO:0000313" key="1">
    <source>
        <dbReference type="EMBL" id="MPC17792.1"/>
    </source>
</evidence>
<dbReference type="Proteomes" id="UP000324222">
    <property type="component" value="Unassembled WGS sequence"/>
</dbReference>
<sequence length="119" mass="13647">MMIDKDQTDVTCINSEFQYTTFYVFYVLHYNRGSQPFFVKNPLSYKAIYQNPHTTATFHHHQYLSGDQLGEYERGALCFNTVRNVTACTDVFAVNVGCLMSSLMKVQRGLSSRECKCCA</sequence>